<comment type="similarity">
    <text evidence="1">Belongs to the UPF0065 (bug) family.</text>
</comment>
<name>A0ABP7MSA6_9MICO</name>
<dbReference type="PANTHER" id="PTHR42928:SF5">
    <property type="entry name" value="BLR1237 PROTEIN"/>
    <property type="match status" value="1"/>
</dbReference>
<dbReference type="SUPFAM" id="SSF53850">
    <property type="entry name" value="Periplasmic binding protein-like II"/>
    <property type="match status" value="1"/>
</dbReference>
<dbReference type="Gene3D" id="3.40.190.10">
    <property type="entry name" value="Periplasmic binding protein-like II"/>
    <property type="match status" value="1"/>
</dbReference>
<evidence type="ECO:0000313" key="3">
    <source>
        <dbReference type="EMBL" id="GAA3929251.1"/>
    </source>
</evidence>
<evidence type="ECO:0000256" key="2">
    <source>
        <dbReference type="SAM" id="SignalP"/>
    </source>
</evidence>
<protein>
    <submittedName>
        <fullName evidence="3">Tripartite tricarboxylate transporter substrate binding protein</fullName>
    </submittedName>
</protein>
<comment type="caution">
    <text evidence="3">The sequence shown here is derived from an EMBL/GenBank/DDBJ whole genome shotgun (WGS) entry which is preliminary data.</text>
</comment>
<evidence type="ECO:0000313" key="4">
    <source>
        <dbReference type="Proteomes" id="UP001501591"/>
    </source>
</evidence>
<dbReference type="Gene3D" id="3.40.190.150">
    <property type="entry name" value="Bordetella uptake gene, domain 1"/>
    <property type="match status" value="1"/>
</dbReference>
<dbReference type="InterPro" id="IPR042100">
    <property type="entry name" value="Bug_dom1"/>
</dbReference>
<organism evidence="3 4">
    <name type="scientific">Microbacterium soli</name>
    <dbReference type="NCBI Taxonomy" id="446075"/>
    <lineage>
        <taxon>Bacteria</taxon>
        <taxon>Bacillati</taxon>
        <taxon>Actinomycetota</taxon>
        <taxon>Actinomycetes</taxon>
        <taxon>Micrococcales</taxon>
        <taxon>Microbacteriaceae</taxon>
        <taxon>Microbacterium</taxon>
    </lineage>
</organism>
<keyword evidence="4" id="KW-1185">Reference proteome</keyword>
<accession>A0ABP7MSA6</accession>
<dbReference type="Proteomes" id="UP001501591">
    <property type="component" value="Unassembled WGS sequence"/>
</dbReference>
<feature type="chain" id="PRO_5047397908" evidence="2">
    <location>
        <begin position="31"/>
        <end position="341"/>
    </location>
</feature>
<dbReference type="RefSeq" id="WP_344817922.1">
    <property type="nucleotide sequence ID" value="NZ_BAABCP010000001.1"/>
</dbReference>
<evidence type="ECO:0000256" key="1">
    <source>
        <dbReference type="ARBA" id="ARBA00006987"/>
    </source>
</evidence>
<dbReference type="PANTHER" id="PTHR42928">
    <property type="entry name" value="TRICARBOXYLATE-BINDING PROTEIN"/>
    <property type="match status" value="1"/>
</dbReference>
<feature type="signal peptide" evidence="2">
    <location>
        <begin position="1"/>
        <end position="30"/>
    </location>
</feature>
<dbReference type="PROSITE" id="PS51257">
    <property type="entry name" value="PROKAR_LIPOPROTEIN"/>
    <property type="match status" value="1"/>
</dbReference>
<sequence>MSKFHSSHGGGALSLVAVAAVLLTSCSAGGQQGAEDDSAVPQKMTFVVPTSAGGGVDTAARQLQPYLEDELGSTLTVVNREGGATTIGTGSILESTDCSTILITAIPHITLSYLAHDVDYDLSSFAAVGGVSVEPGVIRVAKDAPWSTLEELVTDAKQRPGEITVSVSEAVSSNAFGIAQIEKATGADFNIVPFDGGGPSRLAVVSGEVDATHAGVFNSLPIADDSRVLAVQASENRWKAVTDDAPTVKEALGIDVPDNESTYNVWTSAECATNHPERYQAIVDALAAAVNSDGLKSDLEKVGEELKLDARTPEQVESDAKIAEDEIREMMADNPDLLSGE</sequence>
<reference evidence="4" key="1">
    <citation type="journal article" date="2019" name="Int. J. Syst. Evol. Microbiol.">
        <title>The Global Catalogue of Microorganisms (GCM) 10K type strain sequencing project: providing services to taxonomists for standard genome sequencing and annotation.</title>
        <authorList>
            <consortium name="The Broad Institute Genomics Platform"/>
            <consortium name="The Broad Institute Genome Sequencing Center for Infectious Disease"/>
            <person name="Wu L."/>
            <person name="Ma J."/>
        </authorList>
    </citation>
    <scope>NUCLEOTIDE SEQUENCE [LARGE SCALE GENOMIC DNA]</scope>
    <source>
        <strain evidence="4">JCM 17024</strain>
    </source>
</reference>
<gene>
    <name evidence="3" type="ORF">GCM10022383_05050</name>
</gene>
<dbReference type="InterPro" id="IPR005064">
    <property type="entry name" value="BUG"/>
</dbReference>
<dbReference type="EMBL" id="BAABCP010000001">
    <property type="protein sequence ID" value="GAA3929251.1"/>
    <property type="molecule type" value="Genomic_DNA"/>
</dbReference>
<keyword evidence="2" id="KW-0732">Signal</keyword>
<dbReference type="Pfam" id="PF03401">
    <property type="entry name" value="TctC"/>
    <property type="match status" value="1"/>
</dbReference>
<dbReference type="CDD" id="cd07012">
    <property type="entry name" value="PBP2_Bug_TTT"/>
    <property type="match status" value="1"/>
</dbReference>
<proteinExistence type="inferred from homology"/>